<dbReference type="GO" id="GO:0004521">
    <property type="term" value="F:RNA endonuclease activity"/>
    <property type="evidence" value="ECO:0007669"/>
    <property type="project" value="UniProtKB-UniRule"/>
</dbReference>
<comment type="cofactor">
    <cofactor evidence="7">
        <name>Zn(2+)</name>
        <dbReference type="ChEBI" id="CHEBI:29105"/>
    </cofactor>
    <text evidence="7">Binds 1 zinc ion.</text>
</comment>
<keyword evidence="7" id="KW-0963">Cytoplasm</keyword>
<dbReference type="EMBL" id="CP036262">
    <property type="protein sequence ID" value="QDS95271.1"/>
    <property type="molecule type" value="Genomic_DNA"/>
</dbReference>
<keyword evidence="2 7" id="KW-0540">Nuclease</keyword>
<dbReference type="RefSeq" id="WP_218932736.1">
    <property type="nucleotide sequence ID" value="NZ_CP036262.1"/>
</dbReference>
<reference evidence="8 9" key="1">
    <citation type="submission" date="2019-02" db="EMBL/GenBank/DDBJ databases">
        <title>Deep-cultivation of Planctomycetes and their phenomic and genomic characterization uncovers novel biology.</title>
        <authorList>
            <person name="Wiegand S."/>
            <person name="Jogler M."/>
            <person name="Boedeker C."/>
            <person name="Pinto D."/>
            <person name="Vollmers J."/>
            <person name="Rivas-Marin E."/>
            <person name="Kohn T."/>
            <person name="Peeters S.H."/>
            <person name="Heuer A."/>
            <person name="Rast P."/>
            <person name="Oberbeckmann S."/>
            <person name="Bunk B."/>
            <person name="Jeske O."/>
            <person name="Meyerdierks A."/>
            <person name="Storesund J.E."/>
            <person name="Kallscheuer N."/>
            <person name="Luecker S."/>
            <person name="Lage O.M."/>
            <person name="Pohl T."/>
            <person name="Merkel B.J."/>
            <person name="Hornburger P."/>
            <person name="Mueller R.-W."/>
            <person name="Bruemmer F."/>
            <person name="Labrenz M."/>
            <person name="Spormann A.M."/>
            <person name="Op den Camp H."/>
            <person name="Overmann J."/>
            <person name="Amann R."/>
            <person name="Jetten M.S.M."/>
            <person name="Mascher T."/>
            <person name="Medema M.H."/>
            <person name="Devos D.P."/>
            <person name="Kaster A.-K."/>
            <person name="Ovreas L."/>
            <person name="Rohde M."/>
            <person name="Galperin M.Y."/>
            <person name="Jogler C."/>
        </authorList>
    </citation>
    <scope>NUCLEOTIDE SEQUENCE [LARGE SCALE GENOMIC DNA]</scope>
    <source>
        <strain evidence="8 9">FF011L</strain>
    </source>
</reference>
<keyword evidence="7" id="KW-0698">rRNA processing</keyword>
<dbReference type="KEGG" id="rml:FF011L_40640"/>
<dbReference type="PANTHER" id="PTHR46986">
    <property type="entry name" value="ENDORIBONUCLEASE YBEY, CHLOROPLASTIC"/>
    <property type="match status" value="1"/>
</dbReference>
<comment type="subcellular location">
    <subcellularLocation>
        <location evidence="7">Cytoplasm</location>
    </subcellularLocation>
</comment>
<dbReference type="Proteomes" id="UP000320672">
    <property type="component" value="Chromosome"/>
</dbReference>
<name>A0A517MK48_9BACT</name>
<feature type="binding site" evidence="7">
    <location>
        <position position="119"/>
    </location>
    <ligand>
        <name>Zn(2+)</name>
        <dbReference type="ChEBI" id="CHEBI:29105"/>
        <note>catalytic</note>
    </ligand>
</feature>
<comment type="function">
    <text evidence="7">Single strand-specific metallo-endoribonuclease involved in late-stage 70S ribosome quality control and in maturation of the 3' terminus of the 16S rRNA.</text>
</comment>
<comment type="similarity">
    <text evidence="1 7">Belongs to the endoribonuclease YbeY family.</text>
</comment>
<keyword evidence="5 7" id="KW-0378">Hydrolase</keyword>
<dbReference type="SUPFAM" id="SSF55486">
    <property type="entry name" value="Metalloproteases ('zincins'), catalytic domain"/>
    <property type="match status" value="1"/>
</dbReference>
<keyword evidence="3 7" id="KW-0479">Metal-binding</keyword>
<dbReference type="GO" id="GO:0008270">
    <property type="term" value="F:zinc ion binding"/>
    <property type="evidence" value="ECO:0007669"/>
    <property type="project" value="UniProtKB-UniRule"/>
</dbReference>
<dbReference type="AlphaFoldDB" id="A0A517MK48"/>
<feature type="binding site" evidence="7">
    <location>
        <position position="125"/>
    </location>
    <ligand>
        <name>Zn(2+)</name>
        <dbReference type="ChEBI" id="CHEBI:29105"/>
        <note>catalytic</note>
    </ligand>
</feature>
<evidence type="ECO:0000256" key="4">
    <source>
        <dbReference type="ARBA" id="ARBA00022759"/>
    </source>
</evidence>
<evidence type="ECO:0000313" key="9">
    <source>
        <dbReference type="Proteomes" id="UP000320672"/>
    </source>
</evidence>
<dbReference type="Gene3D" id="3.40.390.30">
    <property type="entry name" value="Metalloproteases ('zincins'), catalytic domain"/>
    <property type="match status" value="1"/>
</dbReference>
<dbReference type="EC" id="3.1.-.-" evidence="7"/>
<gene>
    <name evidence="7 8" type="primary">ybeY</name>
    <name evidence="8" type="ORF">FF011L_40640</name>
</gene>
<evidence type="ECO:0000256" key="6">
    <source>
        <dbReference type="ARBA" id="ARBA00022833"/>
    </source>
</evidence>
<dbReference type="NCBIfam" id="TIGR00043">
    <property type="entry name" value="rRNA maturation RNase YbeY"/>
    <property type="match status" value="1"/>
</dbReference>
<dbReference type="InterPro" id="IPR002036">
    <property type="entry name" value="YbeY"/>
</dbReference>
<dbReference type="HAMAP" id="MF_00009">
    <property type="entry name" value="Endoribonucl_YbeY"/>
    <property type="match status" value="1"/>
</dbReference>
<evidence type="ECO:0000256" key="2">
    <source>
        <dbReference type="ARBA" id="ARBA00022722"/>
    </source>
</evidence>
<dbReference type="Pfam" id="PF02130">
    <property type="entry name" value="YbeY"/>
    <property type="match status" value="1"/>
</dbReference>
<sequence>MNKLTTSSIEVEINDATDASAELLESIQAAVRSAAAIRQFFTGSIGVAIVDDDAIQTINREHLQHDYPTDVISFAYAEDPPHVEGELVISRETARREAEELGWPPEHEILLYVIHGTLHICGMEDQTPAERLEMRQAECSVLAALGIENANRYGADGPMDAQPRGPN</sequence>
<proteinExistence type="inferred from homology"/>
<evidence type="ECO:0000256" key="3">
    <source>
        <dbReference type="ARBA" id="ARBA00022723"/>
    </source>
</evidence>
<keyword evidence="4 7" id="KW-0255">Endonuclease</keyword>
<dbReference type="GO" id="GO:0005737">
    <property type="term" value="C:cytoplasm"/>
    <property type="evidence" value="ECO:0007669"/>
    <property type="project" value="UniProtKB-SubCell"/>
</dbReference>
<organism evidence="8 9">
    <name type="scientific">Roseimaritima multifibrata</name>
    <dbReference type="NCBI Taxonomy" id="1930274"/>
    <lineage>
        <taxon>Bacteria</taxon>
        <taxon>Pseudomonadati</taxon>
        <taxon>Planctomycetota</taxon>
        <taxon>Planctomycetia</taxon>
        <taxon>Pirellulales</taxon>
        <taxon>Pirellulaceae</taxon>
        <taxon>Roseimaritima</taxon>
    </lineage>
</organism>
<evidence type="ECO:0000256" key="7">
    <source>
        <dbReference type="HAMAP-Rule" id="MF_00009"/>
    </source>
</evidence>
<evidence type="ECO:0000256" key="1">
    <source>
        <dbReference type="ARBA" id="ARBA00010875"/>
    </source>
</evidence>
<feature type="binding site" evidence="7">
    <location>
        <position position="115"/>
    </location>
    <ligand>
        <name>Zn(2+)</name>
        <dbReference type="ChEBI" id="CHEBI:29105"/>
        <note>catalytic</note>
    </ligand>
</feature>
<evidence type="ECO:0000313" key="8">
    <source>
        <dbReference type="EMBL" id="QDS95271.1"/>
    </source>
</evidence>
<accession>A0A517MK48</accession>
<keyword evidence="7" id="KW-0690">Ribosome biogenesis</keyword>
<dbReference type="InterPro" id="IPR023091">
    <property type="entry name" value="MetalPrtase_cat_dom_sf_prd"/>
</dbReference>
<dbReference type="GO" id="GO:0006364">
    <property type="term" value="P:rRNA processing"/>
    <property type="evidence" value="ECO:0007669"/>
    <property type="project" value="UniProtKB-UniRule"/>
</dbReference>
<keyword evidence="9" id="KW-1185">Reference proteome</keyword>
<dbReference type="PANTHER" id="PTHR46986:SF1">
    <property type="entry name" value="ENDORIBONUCLEASE YBEY, CHLOROPLASTIC"/>
    <property type="match status" value="1"/>
</dbReference>
<keyword evidence="6 7" id="KW-0862">Zinc</keyword>
<protein>
    <recommendedName>
        <fullName evidence="7">Endoribonuclease YbeY</fullName>
        <ecNumber evidence="7">3.1.-.-</ecNumber>
    </recommendedName>
</protein>
<dbReference type="GO" id="GO:0004222">
    <property type="term" value="F:metalloendopeptidase activity"/>
    <property type="evidence" value="ECO:0007669"/>
    <property type="project" value="InterPro"/>
</dbReference>
<evidence type="ECO:0000256" key="5">
    <source>
        <dbReference type="ARBA" id="ARBA00022801"/>
    </source>
</evidence>